<evidence type="ECO:0000256" key="4">
    <source>
        <dbReference type="ARBA" id="ARBA00023172"/>
    </source>
</evidence>
<dbReference type="CDD" id="cd01189">
    <property type="entry name" value="INT_ICEBs1_C_like"/>
    <property type="match status" value="1"/>
</dbReference>
<dbReference type="InterPro" id="IPR013762">
    <property type="entry name" value="Integrase-like_cat_sf"/>
</dbReference>
<dbReference type="EMBL" id="RYZS01000001">
    <property type="protein sequence ID" value="RVU94974.1"/>
    <property type="molecule type" value="Genomic_DNA"/>
</dbReference>
<gene>
    <name evidence="6" type="ORF">EK398_08960</name>
</gene>
<dbReference type="InterPro" id="IPR010998">
    <property type="entry name" value="Integrase_recombinase_N"/>
</dbReference>
<dbReference type="RefSeq" id="WP_127978879.1">
    <property type="nucleotide sequence ID" value="NZ_JARPWO010000019.1"/>
</dbReference>
<organism evidence="6 7">
    <name type="scientific">Enterococcus avium</name>
    <name type="common">Streptococcus avium</name>
    <dbReference type="NCBI Taxonomy" id="33945"/>
    <lineage>
        <taxon>Bacteria</taxon>
        <taxon>Bacillati</taxon>
        <taxon>Bacillota</taxon>
        <taxon>Bacilli</taxon>
        <taxon>Lactobacillales</taxon>
        <taxon>Enterococcaceae</taxon>
        <taxon>Enterococcus</taxon>
    </lineage>
</organism>
<sequence>MASIKPYNLKNGELRYEVFISNGVDPGTKRQNKIHKKGFKSWDEADTFAKITEGEIAKGNYKKDDVKHLTIEQFLKTWITDYKLSVKEGTRIVHRDNIRMYINPYIGKHRLTTYSRADHQKFINMLFTLNGKGRSKKGLSFNTVKLVNATLSNAYKKAIQLGYVNENPTDFVEFPLPPKKEKIPPHYTASEVDLFYEAAKKEKEPFWYPFFLLIFDCGLRKAEVMALRWSDFNFEKNFVDVQRERLYRAEVKENKDAIIIDDTKTPAGERDQPITQRTKFALLEFYKYFYDLIGVTPLQKNNSDYVFIYTSSSSKGKIVRNRSVNGASVRIARKAGLTPIKVHDGRHTYAIRMRQAGVDLDDIKDLLGHKDISTTQIYASVTPEVKERSVKKFEEYLEEQKKKHS</sequence>
<evidence type="ECO:0000256" key="2">
    <source>
        <dbReference type="ARBA" id="ARBA00022908"/>
    </source>
</evidence>
<dbReference type="InterPro" id="IPR004107">
    <property type="entry name" value="Integrase_SAM-like_N"/>
</dbReference>
<feature type="domain" description="Tyr recombinase" evidence="5">
    <location>
        <begin position="182"/>
        <end position="391"/>
    </location>
</feature>
<dbReference type="Gene3D" id="1.10.443.10">
    <property type="entry name" value="Intergrase catalytic core"/>
    <property type="match status" value="1"/>
</dbReference>
<proteinExistence type="inferred from homology"/>
<dbReference type="Proteomes" id="UP000288388">
    <property type="component" value="Unassembled WGS sequence"/>
</dbReference>
<dbReference type="SUPFAM" id="SSF56349">
    <property type="entry name" value="DNA breaking-rejoining enzymes"/>
    <property type="match status" value="1"/>
</dbReference>
<dbReference type="PANTHER" id="PTHR30349:SF41">
    <property type="entry name" value="INTEGRASE_RECOMBINASE PROTEIN MJ0367-RELATED"/>
    <property type="match status" value="1"/>
</dbReference>
<evidence type="ECO:0000256" key="1">
    <source>
        <dbReference type="ARBA" id="ARBA00008857"/>
    </source>
</evidence>
<dbReference type="Pfam" id="PF14659">
    <property type="entry name" value="Phage_int_SAM_3"/>
    <property type="match status" value="1"/>
</dbReference>
<dbReference type="PROSITE" id="PS51898">
    <property type="entry name" value="TYR_RECOMBINASE"/>
    <property type="match status" value="1"/>
</dbReference>
<name>A0A437UN08_ENTAV</name>
<dbReference type="Pfam" id="PF00589">
    <property type="entry name" value="Phage_integrase"/>
    <property type="match status" value="1"/>
</dbReference>
<evidence type="ECO:0000256" key="3">
    <source>
        <dbReference type="ARBA" id="ARBA00023125"/>
    </source>
</evidence>
<evidence type="ECO:0000313" key="7">
    <source>
        <dbReference type="Proteomes" id="UP000288388"/>
    </source>
</evidence>
<dbReference type="GO" id="GO:0003677">
    <property type="term" value="F:DNA binding"/>
    <property type="evidence" value="ECO:0007669"/>
    <property type="project" value="UniProtKB-KW"/>
</dbReference>
<protein>
    <submittedName>
        <fullName evidence="6">Site-specific integrase</fullName>
    </submittedName>
</protein>
<accession>A0A437UN08</accession>
<dbReference type="GO" id="GO:0006310">
    <property type="term" value="P:DNA recombination"/>
    <property type="evidence" value="ECO:0007669"/>
    <property type="project" value="UniProtKB-KW"/>
</dbReference>
<keyword evidence="3" id="KW-0238">DNA-binding</keyword>
<evidence type="ECO:0000313" key="6">
    <source>
        <dbReference type="EMBL" id="RVU94974.1"/>
    </source>
</evidence>
<keyword evidence="2" id="KW-0229">DNA integration</keyword>
<reference evidence="6 7" key="1">
    <citation type="submission" date="2018-12" db="EMBL/GenBank/DDBJ databases">
        <title>A novel vanA-carrying plasmid in a clinical isolate of Enterococcus avium.</title>
        <authorList>
            <person name="Bernasconi O.J."/>
            <person name="Luzzaro F."/>
            <person name="Endimiani A."/>
        </authorList>
    </citation>
    <scope>NUCLEOTIDE SEQUENCE [LARGE SCALE GENOMIC DNA]</scope>
    <source>
        <strain evidence="6 7">LC0559/18</strain>
    </source>
</reference>
<dbReference type="InterPro" id="IPR050090">
    <property type="entry name" value="Tyrosine_recombinase_XerCD"/>
</dbReference>
<dbReference type="GO" id="GO:0015074">
    <property type="term" value="P:DNA integration"/>
    <property type="evidence" value="ECO:0007669"/>
    <property type="project" value="UniProtKB-KW"/>
</dbReference>
<comment type="caution">
    <text evidence="6">The sequence shown here is derived from an EMBL/GenBank/DDBJ whole genome shotgun (WGS) entry which is preliminary data.</text>
</comment>
<comment type="similarity">
    <text evidence="1">Belongs to the 'phage' integrase family.</text>
</comment>
<dbReference type="InterPro" id="IPR011010">
    <property type="entry name" value="DNA_brk_join_enz"/>
</dbReference>
<dbReference type="PANTHER" id="PTHR30349">
    <property type="entry name" value="PHAGE INTEGRASE-RELATED"/>
    <property type="match status" value="1"/>
</dbReference>
<keyword evidence="4" id="KW-0233">DNA recombination</keyword>
<dbReference type="InterPro" id="IPR002104">
    <property type="entry name" value="Integrase_catalytic"/>
</dbReference>
<evidence type="ECO:0000259" key="5">
    <source>
        <dbReference type="PROSITE" id="PS51898"/>
    </source>
</evidence>
<dbReference type="Gene3D" id="1.10.150.130">
    <property type="match status" value="1"/>
</dbReference>
<dbReference type="AlphaFoldDB" id="A0A437UN08"/>